<dbReference type="Pfam" id="PF13477">
    <property type="entry name" value="Glyco_trans_4_2"/>
    <property type="match status" value="1"/>
</dbReference>
<accession>A0ABU3U6W8</accession>
<dbReference type="Gene3D" id="3.40.50.2000">
    <property type="entry name" value="Glycogen Phosphorylase B"/>
    <property type="match status" value="2"/>
</dbReference>
<reference evidence="3 4" key="1">
    <citation type="submission" date="2023-10" db="EMBL/GenBank/DDBJ databases">
        <title>Marimonas sp. nov. isolated from tidal mud flat.</title>
        <authorList>
            <person name="Jaincy N.J."/>
            <person name="Srinivasan S."/>
            <person name="Lee S.-S."/>
        </authorList>
    </citation>
    <scope>NUCLEOTIDE SEQUENCE [LARGE SCALE GENOMIC DNA]</scope>
    <source>
        <strain evidence="3 4">MJ-SS3</strain>
    </source>
</reference>
<protein>
    <submittedName>
        <fullName evidence="3">Glycosyltransferase</fullName>
        <ecNumber evidence="3">2.4.-.-</ecNumber>
    </submittedName>
</protein>
<dbReference type="InterPro" id="IPR001296">
    <property type="entry name" value="Glyco_trans_1"/>
</dbReference>
<dbReference type="PANTHER" id="PTHR12526:SF638">
    <property type="entry name" value="SPORE COAT PROTEIN SA"/>
    <property type="match status" value="1"/>
</dbReference>
<keyword evidence="4" id="KW-1185">Reference proteome</keyword>
<comment type="caution">
    <text evidence="3">The sequence shown here is derived from an EMBL/GenBank/DDBJ whole genome shotgun (WGS) entry which is preliminary data.</text>
</comment>
<evidence type="ECO:0000313" key="3">
    <source>
        <dbReference type="EMBL" id="MDU8886149.1"/>
    </source>
</evidence>
<feature type="domain" description="Glycosyl transferase family 1" evidence="1">
    <location>
        <begin position="179"/>
        <end position="337"/>
    </location>
</feature>
<dbReference type="InterPro" id="IPR028098">
    <property type="entry name" value="Glyco_trans_4-like_N"/>
</dbReference>
<dbReference type="Proteomes" id="UP001268651">
    <property type="component" value="Unassembled WGS sequence"/>
</dbReference>
<dbReference type="RefSeq" id="WP_316662103.1">
    <property type="nucleotide sequence ID" value="NZ_JAWHTF010000004.1"/>
</dbReference>
<dbReference type="SUPFAM" id="SSF53756">
    <property type="entry name" value="UDP-Glycosyltransferase/glycogen phosphorylase"/>
    <property type="match status" value="1"/>
</dbReference>
<sequence>MAKKICIVGGEDVHKRIPLSKYLIDAGYNVTIIGSSKHKFPENTTYVSYSLNRNFAPFDDYKTLKWYKSFFTKNNFDLIHTFDTKPAFLVPLALRNTKTPISRTITGLGIIFNKESFSNFILRKFYFIFHRIIKKRVSKTIFQNSDNKNLFLDKNLMQDQNYDIIYSSGIELNNIKDKAIRIGNPFTFICVSRLIYEKGIINYLEAAKICRDNGYNFKFLLVGPLEENSSSLNEDILKNHAHLVEWLGQRNDILNVLSKSDAFVLPTFYGEGFPRVLLEAAAVGLPIISTNVTGVREFGKHQKDFLLIEPKNSKILAETMIILASDKQLCDTLAEDALNQVEEFSLEKISNQYIAIFDSLIKKQ</sequence>
<dbReference type="PANTHER" id="PTHR12526">
    <property type="entry name" value="GLYCOSYLTRANSFERASE"/>
    <property type="match status" value="1"/>
</dbReference>
<name>A0ABU3U6W8_9FLAO</name>
<proteinExistence type="predicted"/>
<dbReference type="GO" id="GO:0016757">
    <property type="term" value="F:glycosyltransferase activity"/>
    <property type="evidence" value="ECO:0007669"/>
    <property type="project" value="UniProtKB-KW"/>
</dbReference>
<evidence type="ECO:0000259" key="2">
    <source>
        <dbReference type="Pfam" id="PF13477"/>
    </source>
</evidence>
<keyword evidence="3" id="KW-0808">Transferase</keyword>
<dbReference type="EMBL" id="JAWHTF010000004">
    <property type="protein sequence ID" value="MDU8886149.1"/>
    <property type="molecule type" value="Genomic_DNA"/>
</dbReference>
<organism evidence="3 4">
    <name type="scientific">Gilvirhabdus luticola</name>
    <dbReference type="NCBI Taxonomy" id="3079858"/>
    <lineage>
        <taxon>Bacteria</taxon>
        <taxon>Pseudomonadati</taxon>
        <taxon>Bacteroidota</taxon>
        <taxon>Flavobacteriia</taxon>
        <taxon>Flavobacteriales</taxon>
        <taxon>Flavobacteriaceae</taxon>
        <taxon>Gilvirhabdus</taxon>
    </lineage>
</organism>
<keyword evidence="3" id="KW-0328">Glycosyltransferase</keyword>
<dbReference type="EC" id="2.4.-.-" evidence="3"/>
<gene>
    <name evidence="3" type="ORF">RXV94_08260</name>
</gene>
<evidence type="ECO:0000259" key="1">
    <source>
        <dbReference type="Pfam" id="PF00534"/>
    </source>
</evidence>
<dbReference type="Pfam" id="PF00534">
    <property type="entry name" value="Glycos_transf_1"/>
    <property type="match status" value="1"/>
</dbReference>
<evidence type="ECO:0000313" key="4">
    <source>
        <dbReference type="Proteomes" id="UP001268651"/>
    </source>
</evidence>
<feature type="domain" description="Glycosyltransferase subfamily 4-like N-terminal" evidence="2">
    <location>
        <begin position="4"/>
        <end position="141"/>
    </location>
</feature>